<comment type="caution">
    <text evidence="2">The sequence shown here is derived from an EMBL/GenBank/DDBJ whole genome shotgun (WGS) entry which is preliminary data.</text>
</comment>
<dbReference type="EMBL" id="SSFO01000050">
    <property type="protein sequence ID" value="TXI34970.1"/>
    <property type="molecule type" value="Genomic_DNA"/>
</dbReference>
<proteinExistence type="predicted"/>
<evidence type="ECO:0000256" key="1">
    <source>
        <dbReference type="SAM" id="SignalP"/>
    </source>
</evidence>
<feature type="chain" id="PRO_5022953359" evidence="1">
    <location>
        <begin position="21"/>
        <end position="114"/>
    </location>
</feature>
<protein>
    <submittedName>
        <fullName evidence="2">Uncharacterized protein</fullName>
    </submittedName>
</protein>
<dbReference type="Proteomes" id="UP000321110">
    <property type="component" value="Unassembled WGS sequence"/>
</dbReference>
<reference evidence="2 3" key="1">
    <citation type="submission" date="2018-09" db="EMBL/GenBank/DDBJ databases">
        <title>Metagenome Assembled Genomes from an Advanced Water Purification Facility.</title>
        <authorList>
            <person name="Stamps B.W."/>
            <person name="Spear J.R."/>
        </authorList>
    </citation>
    <scope>NUCLEOTIDE SEQUENCE [LARGE SCALE GENOMIC DNA]</scope>
    <source>
        <strain evidence="2">Bin_52_1</strain>
    </source>
</reference>
<feature type="signal peptide" evidence="1">
    <location>
        <begin position="1"/>
        <end position="20"/>
    </location>
</feature>
<gene>
    <name evidence="2" type="ORF">E6Q69_02705</name>
</gene>
<accession>A0A5C7WC99</accession>
<keyword evidence="1" id="KW-0732">Signal</keyword>
<name>A0A5C7WC99_AQUAC</name>
<dbReference type="AlphaFoldDB" id="A0A5C7WC99"/>
<organism evidence="2 3">
    <name type="scientific">Aquipseudomonas alcaligenes</name>
    <name type="common">Pseudomonas alcaligenes</name>
    <dbReference type="NCBI Taxonomy" id="43263"/>
    <lineage>
        <taxon>Bacteria</taxon>
        <taxon>Pseudomonadati</taxon>
        <taxon>Pseudomonadota</taxon>
        <taxon>Gammaproteobacteria</taxon>
        <taxon>Pseudomonadales</taxon>
        <taxon>Pseudomonadaceae</taxon>
        <taxon>Aquipseudomonas</taxon>
    </lineage>
</organism>
<evidence type="ECO:0000313" key="3">
    <source>
        <dbReference type="Proteomes" id="UP000321110"/>
    </source>
</evidence>
<evidence type="ECO:0000313" key="2">
    <source>
        <dbReference type="EMBL" id="TXI34970.1"/>
    </source>
</evidence>
<sequence length="114" mass="12727">MKALNFAIFLVLGSSNIAYALPDSDSKHLVTSCQALVEIYAKRDQQHLLAGLTTSTSAALRAGYCRGVLDEFRRRTDFCYQGDWYVQASRIADYPEYAEQLPAVDELLKQSCAI</sequence>